<evidence type="ECO:0000313" key="2">
    <source>
        <dbReference type="Proteomes" id="UP001233999"/>
    </source>
</evidence>
<accession>A0AAD7ZJ10</accession>
<dbReference type="AlphaFoldDB" id="A0AAD7ZJ10"/>
<sequence>DGCNATNYTGFFIYNLTGTRHFACARLDVSQPALLLHNLRACSMCRTLRNSNLLMI</sequence>
<evidence type="ECO:0000313" key="1">
    <source>
        <dbReference type="EMBL" id="KAJ9581604.1"/>
    </source>
</evidence>
<reference evidence="1" key="1">
    <citation type="journal article" date="2023" name="IScience">
        <title>Live-bearing cockroach genome reveals convergent evolutionary mechanisms linked to viviparity in insects and beyond.</title>
        <authorList>
            <person name="Fouks B."/>
            <person name="Harrison M.C."/>
            <person name="Mikhailova A.A."/>
            <person name="Marchal E."/>
            <person name="English S."/>
            <person name="Carruthers M."/>
            <person name="Jennings E.C."/>
            <person name="Chiamaka E.L."/>
            <person name="Frigard R.A."/>
            <person name="Pippel M."/>
            <person name="Attardo G.M."/>
            <person name="Benoit J.B."/>
            <person name="Bornberg-Bauer E."/>
            <person name="Tobe S.S."/>
        </authorList>
    </citation>
    <scope>NUCLEOTIDE SEQUENCE</scope>
    <source>
        <strain evidence="1">Stay&amp;Tobe</strain>
    </source>
</reference>
<dbReference type="EMBL" id="JASPKZ010007880">
    <property type="protein sequence ID" value="KAJ9581604.1"/>
    <property type="molecule type" value="Genomic_DNA"/>
</dbReference>
<feature type="non-terminal residue" evidence="1">
    <location>
        <position position="1"/>
    </location>
</feature>
<gene>
    <name evidence="1" type="ORF">L9F63_023224</name>
</gene>
<protein>
    <submittedName>
        <fullName evidence="1">Uncharacterized protein</fullName>
    </submittedName>
</protein>
<keyword evidence="2" id="KW-1185">Reference proteome</keyword>
<proteinExistence type="predicted"/>
<name>A0AAD7ZJ10_DIPPU</name>
<feature type="non-terminal residue" evidence="1">
    <location>
        <position position="56"/>
    </location>
</feature>
<reference evidence="1" key="2">
    <citation type="submission" date="2023-05" db="EMBL/GenBank/DDBJ databases">
        <authorList>
            <person name="Fouks B."/>
        </authorList>
    </citation>
    <scope>NUCLEOTIDE SEQUENCE</scope>
    <source>
        <strain evidence="1">Stay&amp;Tobe</strain>
        <tissue evidence="1">Testes</tissue>
    </source>
</reference>
<comment type="caution">
    <text evidence="1">The sequence shown here is derived from an EMBL/GenBank/DDBJ whole genome shotgun (WGS) entry which is preliminary data.</text>
</comment>
<dbReference type="Proteomes" id="UP001233999">
    <property type="component" value="Unassembled WGS sequence"/>
</dbReference>
<organism evidence="1 2">
    <name type="scientific">Diploptera punctata</name>
    <name type="common">Pacific beetle cockroach</name>
    <dbReference type="NCBI Taxonomy" id="6984"/>
    <lineage>
        <taxon>Eukaryota</taxon>
        <taxon>Metazoa</taxon>
        <taxon>Ecdysozoa</taxon>
        <taxon>Arthropoda</taxon>
        <taxon>Hexapoda</taxon>
        <taxon>Insecta</taxon>
        <taxon>Pterygota</taxon>
        <taxon>Neoptera</taxon>
        <taxon>Polyneoptera</taxon>
        <taxon>Dictyoptera</taxon>
        <taxon>Blattodea</taxon>
        <taxon>Blaberoidea</taxon>
        <taxon>Blaberidae</taxon>
        <taxon>Diplopterinae</taxon>
        <taxon>Diploptera</taxon>
    </lineage>
</organism>